<accession>A0A4Y7SJG0</accession>
<sequence>MNILSYANLTCKQEIYQYNDVEKTVVCPECQDVIKLGKGSIVNFTTQHLNSRKCQQRKTRRSQPSQPRKKMALPSILGFLRPIAMPVPSLTSTSIPSSSGSSQPSTRVPDYTPLGETTPAALPTLDDTPIANSNEQSSQPTCALARRLKILADTLPVTVPEGQASDKLSVFNSDPRALDNPDIESTDLWEEVLNGMLKGALGWGDELDLTTVIRRGQYGIDGLVHFVDYFVTERGVDEMMFEGKLKHLMDKMEQLHPSSNCSPRIEYSPPPSCDGTPEIEPADVHPVPQGSRAKHQCPGLKLGTPSDHSPHTSYPFALHAHQALPWRYMGSDSGDLYLISHSCKGHTATAPSPCRECASLACLPAVRSILDQMNNGTHKNTPYAYRSHKELVATLRHHQDENQYLRFQALNNTRTILRKSTALSDANCLIVAIGSEDVARIDQVISTALRQKRSIIGILEQVMQAARGAYKVKSFTNQERLLARLLWRIGGDRVGHIMYRAMGLPSVSTVRNGSAQAPIIPCAGKPTAALIARNTMSSLENVVELLLTQKDVQHAVLMIDELACEMRPRYNPLTDEIVGLCREHGPVVSAKLETVEDAEEVFNAMDKGDVHCASNATIGALGILCKESRLYAARTCFISLQCGQETGAQHAADVIEPAVKGINSCKEKHGLRLVSIASDGELRRGLALVLCTFKRRLSSDSNIYQILAPLPLMNLHVGDDDITCDKDWKHIIKRIRNLLLRDWGVLIDDFRITPAVIHAHLQSKHNIKPEHVNSVLNPNDLQDVKLAFNLLHDIWTLPSLSDTPPPASPHTPGYKTGREALRTLGKLLEHIVYAYLGIELSLSEQLEHLSAAGHLAFVLYKLAGKSFFPTQLFIDVMMMIKNVFFCVAKAKVDNPNSWFFIIQLGTDRIEIHFGILRTVVGNDCNLDALQISERTGGVLDIADILAQKPKWDQGPKRLQLPALSQNREPIPDLADHLSPKYLKGDYAVANVTLQTCWRWGRQRAEEDYPPAVAILKEAELKGNIDMLSPSGTLLVTAGAIAADDVDESSEAVALNLRPAATVEAGSSSAVTLAVDNTENRVNVEDEITELEANLRQGPNEQDTAANTPFPRTLLVDGKEMRKSKLLAMLFRYRKTVKSADRLKRVQEITRYTSAEAANTSDFDSGTSLLLIHDPIATLVHSEQHLWLVVGEVNGIRYNGQALDRVGHHLLKESPLKVSFQVLGMRPATSEDDPSGRYDWRTYALPSESLIAPGKFIEPLDPEVVTVDGSKPFFLFQSPLLITTTSLISGRLTSQDSKQLPKLKRTLEFPYRETWGTCLDSQAGVVI</sequence>
<dbReference type="OrthoDB" id="3173036at2759"/>
<dbReference type="EMBL" id="QPFP01000100">
    <property type="protein sequence ID" value="TEB21892.1"/>
    <property type="molecule type" value="Genomic_DNA"/>
</dbReference>
<reference evidence="2 3" key="1">
    <citation type="journal article" date="2019" name="Nat. Ecol. Evol.">
        <title>Megaphylogeny resolves global patterns of mushroom evolution.</title>
        <authorList>
            <person name="Varga T."/>
            <person name="Krizsan K."/>
            <person name="Foldi C."/>
            <person name="Dima B."/>
            <person name="Sanchez-Garcia M."/>
            <person name="Sanchez-Ramirez S."/>
            <person name="Szollosi G.J."/>
            <person name="Szarkandi J.G."/>
            <person name="Papp V."/>
            <person name="Albert L."/>
            <person name="Andreopoulos W."/>
            <person name="Angelini C."/>
            <person name="Antonin V."/>
            <person name="Barry K.W."/>
            <person name="Bougher N.L."/>
            <person name="Buchanan P."/>
            <person name="Buyck B."/>
            <person name="Bense V."/>
            <person name="Catcheside P."/>
            <person name="Chovatia M."/>
            <person name="Cooper J."/>
            <person name="Damon W."/>
            <person name="Desjardin D."/>
            <person name="Finy P."/>
            <person name="Geml J."/>
            <person name="Haridas S."/>
            <person name="Hughes K."/>
            <person name="Justo A."/>
            <person name="Karasinski D."/>
            <person name="Kautmanova I."/>
            <person name="Kiss B."/>
            <person name="Kocsube S."/>
            <person name="Kotiranta H."/>
            <person name="LaButti K.M."/>
            <person name="Lechner B.E."/>
            <person name="Liimatainen K."/>
            <person name="Lipzen A."/>
            <person name="Lukacs Z."/>
            <person name="Mihaltcheva S."/>
            <person name="Morgado L.N."/>
            <person name="Niskanen T."/>
            <person name="Noordeloos M.E."/>
            <person name="Ohm R.A."/>
            <person name="Ortiz-Santana B."/>
            <person name="Ovrebo C."/>
            <person name="Racz N."/>
            <person name="Riley R."/>
            <person name="Savchenko A."/>
            <person name="Shiryaev A."/>
            <person name="Soop K."/>
            <person name="Spirin V."/>
            <person name="Szebenyi C."/>
            <person name="Tomsovsky M."/>
            <person name="Tulloss R.E."/>
            <person name="Uehling J."/>
            <person name="Grigoriev I.V."/>
            <person name="Vagvolgyi C."/>
            <person name="Papp T."/>
            <person name="Martin F.M."/>
            <person name="Miettinen O."/>
            <person name="Hibbett D.S."/>
            <person name="Nagy L.G."/>
        </authorList>
    </citation>
    <scope>NUCLEOTIDE SEQUENCE [LARGE SCALE GENOMIC DNA]</scope>
    <source>
        <strain evidence="2 3">FP101781</strain>
    </source>
</reference>
<evidence type="ECO:0000256" key="1">
    <source>
        <dbReference type="SAM" id="MobiDB-lite"/>
    </source>
</evidence>
<keyword evidence="3" id="KW-1185">Reference proteome</keyword>
<organism evidence="2 3">
    <name type="scientific">Coprinellus micaceus</name>
    <name type="common">Glistening ink-cap mushroom</name>
    <name type="synonym">Coprinus micaceus</name>
    <dbReference type="NCBI Taxonomy" id="71717"/>
    <lineage>
        <taxon>Eukaryota</taxon>
        <taxon>Fungi</taxon>
        <taxon>Dikarya</taxon>
        <taxon>Basidiomycota</taxon>
        <taxon>Agaricomycotina</taxon>
        <taxon>Agaricomycetes</taxon>
        <taxon>Agaricomycetidae</taxon>
        <taxon>Agaricales</taxon>
        <taxon>Agaricineae</taxon>
        <taxon>Psathyrellaceae</taxon>
        <taxon>Coprinellus</taxon>
    </lineage>
</organism>
<name>A0A4Y7SJG0_COPMI</name>
<evidence type="ECO:0000313" key="2">
    <source>
        <dbReference type="EMBL" id="TEB21892.1"/>
    </source>
</evidence>
<proteinExistence type="predicted"/>
<feature type="compositionally biased region" description="Low complexity" evidence="1">
    <location>
        <begin position="90"/>
        <end position="106"/>
    </location>
</feature>
<feature type="region of interest" description="Disordered" evidence="1">
    <location>
        <begin position="90"/>
        <end position="139"/>
    </location>
</feature>
<comment type="caution">
    <text evidence="2">The sequence shown here is derived from an EMBL/GenBank/DDBJ whole genome shotgun (WGS) entry which is preliminary data.</text>
</comment>
<gene>
    <name evidence="2" type="ORF">FA13DRAFT_1642094</name>
</gene>
<feature type="compositionally biased region" description="Polar residues" evidence="1">
    <location>
        <begin position="130"/>
        <end position="139"/>
    </location>
</feature>
<protein>
    <submittedName>
        <fullName evidence="2">Uncharacterized protein</fullName>
    </submittedName>
</protein>
<evidence type="ECO:0000313" key="3">
    <source>
        <dbReference type="Proteomes" id="UP000298030"/>
    </source>
</evidence>
<dbReference type="Proteomes" id="UP000298030">
    <property type="component" value="Unassembled WGS sequence"/>
</dbReference>
<feature type="region of interest" description="Disordered" evidence="1">
    <location>
        <begin position="51"/>
        <end position="71"/>
    </location>
</feature>